<gene>
    <name evidence="1" type="ORF">SDC9_158212</name>
</gene>
<organism evidence="1">
    <name type="scientific">bioreactor metagenome</name>
    <dbReference type="NCBI Taxonomy" id="1076179"/>
    <lineage>
        <taxon>unclassified sequences</taxon>
        <taxon>metagenomes</taxon>
        <taxon>ecological metagenomes</taxon>
    </lineage>
</organism>
<dbReference type="EMBL" id="VSSQ01057105">
    <property type="protein sequence ID" value="MPN10915.1"/>
    <property type="molecule type" value="Genomic_DNA"/>
</dbReference>
<evidence type="ECO:0000313" key="1">
    <source>
        <dbReference type="EMBL" id="MPN10915.1"/>
    </source>
</evidence>
<reference evidence="1" key="1">
    <citation type="submission" date="2019-08" db="EMBL/GenBank/DDBJ databases">
        <authorList>
            <person name="Kucharzyk K."/>
            <person name="Murdoch R.W."/>
            <person name="Higgins S."/>
            <person name="Loffler F."/>
        </authorList>
    </citation>
    <scope>NUCLEOTIDE SEQUENCE</scope>
</reference>
<sequence length="42" mass="4817">MDEFVSFVKMLNKLSTQECVDFTMIISMDKGLLPAEVSEYLI</sequence>
<dbReference type="AlphaFoldDB" id="A0A645F955"/>
<name>A0A645F955_9ZZZZ</name>
<accession>A0A645F955</accession>
<proteinExistence type="predicted"/>
<protein>
    <submittedName>
        <fullName evidence="1">Uncharacterized protein</fullName>
    </submittedName>
</protein>
<comment type="caution">
    <text evidence="1">The sequence shown here is derived from an EMBL/GenBank/DDBJ whole genome shotgun (WGS) entry which is preliminary data.</text>
</comment>